<dbReference type="PRINTS" id="PR00035">
    <property type="entry name" value="HTHGNTR"/>
</dbReference>
<dbReference type="EMBL" id="JAAKZG010000004">
    <property type="protein sequence ID" value="NGN41551.1"/>
    <property type="molecule type" value="Genomic_DNA"/>
</dbReference>
<comment type="caution">
    <text evidence="6">The sequence shown here is derived from an EMBL/GenBank/DDBJ whole genome shotgun (WGS) entry which is preliminary data.</text>
</comment>
<dbReference type="PANTHER" id="PTHR43537">
    <property type="entry name" value="TRANSCRIPTIONAL REGULATOR, GNTR FAMILY"/>
    <property type="match status" value="1"/>
</dbReference>
<feature type="region of interest" description="Disordered" evidence="4">
    <location>
        <begin position="1"/>
        <end position="20"/>
    </location>
</feature>
<name>A0A7C9VCG8_9HYPH</name>
<sequence length="257" mass="28761">MPPNRKTIPPMMSTPRPRTQHGHVIRDLGMGIVSGRYAENTIMPGDAELQQQYGVSRTVLREAFKTLAAKGVVQPKAKIGTRVLERRNWNMFDPDILHWYVETGVDSAFLMSLQEMRLALEPEAARLAAQRRTKGQIARLHHWVDQMADTVAASFVESDLQFHITVAEASANPFMRSISTLVEVALATTFTISSPIPNSERHALTVEKHRHIALAIENSQEEAASAAMRAVINEGIERIRIVIGKEKRPRDGVERVD</sequence>
<dbReference type="InterPro" id="IPR036390">
    <property type="entry name" value="WH_DNA-bd_sf"/>
</dbReference>
<keyword evidence="7" id="KW-1185">Reference proteome</keyword>
<dbReference type="SMART" id="SM00895">
    <property type="entry name" value="FCD"/>
    <property type="match status" value="1"/>
</dbReference>
<keyword evidence="1" id="KW-0805">Transcription regulation</keyword>
<dbReference type="Gene3D" id="1.10.10.10">
    <property type="entry name" value="Winged helix-like DNA-binding domain superfamily/Winged helix DNA-binding domain"/>
    <property type="match status" value="1"/>
</dbReference>
<dbReference type="GO" id="GO:0003677">
    <property type="term" value="F:DNA binding"/>
    <property type="evidence" value="ECO:0007669"/>
    <property type="project" value="UniProtKB-KW"/>
</dbReference>
<dbReference type="AlphaFoldDB" id="A0A7C9VCG8"/>
<evidence type="ECO:0000313" key="6">
    <source>
        <dbReference type="EMBL" id="NGN41551.1"/>
    </source>
</evidence>
<dbReference type="CDD" id="cd07377">
    <property type="entry name" value="WHTH_GntR"/>
    <property type="match status" value="1"/>
</dbReference>
<evidence type="ECO:0000313" key="7">
    <source>
        <dbReference type="Proteomes" id="UP000481252"/>
    </source>
</evidence>
<dbReference type="SUPFAM" id="SSF48008">
    <property type="entry name" value="GntR ligand-binding domain-like"/>
    <property type="match status" value="1"/>
</dbReference>
<keyword evidence="2" id="KW-0238">DNA-binding</keyword>
<dbReference type="SUPFAM" id="SSF46785">
    <property type="entry name" value="Winged helix' DNA-binding domain"/>
    <property type="match status" value="1"/>
</dbReference>
<dbReference type="InterPro" id="IPR000524">
    <property type="entry name" value="Tscrpt_reg_HTH_GntR"/>
</dbReference>
<evidence type="ECO:0000256" key="4">
    <source>
        <dbReference type="SAM" id="MobiDB-lite"/>
    </source>
</evidence>
<proteinExistence type="predicted"/>
<protein>
    <submittedName>
        <fullName evidence="6">FadR family transcriptional regulator</fullName>
    </submittedName>
</protein>
<dbReference type="InterPro" id="IPR011711">
    <property type="entry name" value="GntR_C"/>
</dbReference>
<dbReference type="GO" id="GO:0003700">
    <property type="term" value="F:DNA-binding transcription factor activity"/>
    <property type="evidence" value="ECO:0007669"/>
    <property type="project" value="InterPro"/>
</dbReference>
<dbReference type="Pfam" id="PF07729">
    <property type="entry name" value="FCD"/>
    <property type="match status" value="1"/>
</dbReference>
<evidence type="ECO:0000259" key="5">
    <source>
        <dbReference type="PROSITE" id="PS50949"/>
    </source>
</evidence>
<dbReference type="SMART" id="SM00345">
    <property type="entry name" value="HTH_GNTR"/>
    <property type="match status" value="1"/>
</dbReference>
<dbReference type="PROSITE" id="PS50949">
    <property type="entry name" value="HTH_GNTR"/>
    <property type="match status" value="1"/>
</dbReference>
<dbReference type="Proteomes" id="UP000481252">
    <property type="component" value="Unassembled WGS sequence"/>
</dbReference>
<gene>
    <name evidence="6" type="ORF">G6N74_10765</name>
</gene>
<dbReference type="PANTHER" id="PTHR43537:SF44">
    <property type="entry name" value="GNTR FAMILY REGULATORY PROTEIN"/>
    <property type="match status" value="1"/>
</dbReference>
<evidence type="ECO:0000256" key="3">
    <source>
        <dbReference type="ARBA" id="ARBA00023163"/>
    </source>
</evidence>
<dbReference type="Gene3D" id="1.20.120.530">
    <property type="entry name" value="GntR ligand-binding domain-like"/>
    <property type="match status" value="1"/>
</dbReference>
<feature type="domain" description="HTH gntR-type" evidence="5">
    <location>
        <begin position="18"/>
        <end position="86"/>
    </location>
</feature>
<dbReference type="InterPro" id="IPR036388">
    <property type="entry name" value="WH-like_DNA-bd_sf"/>
</dbReference>
<keyword evidence="3" id="KW-0804">Transcription</keyword>
<organism evidence="6 7">
    <name type="scientific">Mesorhizobium zhangyense</name>
    <dbReference type="NCBI Taxonomy" id="1776730"/>
    <lineage>
        <taxon>Bacteria</taxon>
        <taxon>Pseudomonadati</taxon>
        <taxon>Pseudomonadota</taxon>
        <taxon>Alphaproteobacteria</taxon>
        <taxon>Hyphomicrobiales</taxon>
        <taxon>Phyllobacteriaceae</taxon>
        <taxon>Mesorhizobium</taxon>
    </lineage>
</organism>
<dbReference type="InterPro" id="IPR008920">
    <property type="entry name" value="TF_FadR/GntR_C"/>
</dbReference>
<evidence type="ECO:0000256" key="2">
    <source>
        <dbReference type="ARBA" id="ARBA00023125"/>
    </source>
</evidence>
<accession>A0A7C9VCG8</accession>
<evidence type="ECO:0000256" key="1">
    <source>
        <dbReference type="ARBA" id="ARBA00023015"/>
    </source>
</evidence>
<reference evidence="6 7" key="1">
    <citation type="submission" date="2020-02" db="EMBL/GenBank/DDBJ databases">
        <title>Genome sequence of the type strain CGMCC 1.15528 of Mesorhizobium zhangyense.</title>
        <authorList>
            <person name="Gao J."/>
            <person name="Sun J."/>
        </authorList>
    </citation>
    <scope>NUCLEOTIDE SEQUENCE [LARGE SCALE GENOMIC DNA]</scope>
    <source>
        <strain evidence="6 7">CGMCC 1.15528</strain>
    </source>
</reference>
<dbReference type="Pfam" id="PF00392">
    <property type="entry name" value="GntR"/>
    <property type="match status" value="1"/>
</dbReference>